<accession>A0AAV0W0D0</accession>
<sequence>MRLSIQFAILHTCKIETTHASITSSYLSTSQDDRVSVTPARVTEGERLQNYRAKKKEQKLQNNHSDAILTLSPVPLTNAERAKNYRERQKQKELGNNLDEIVASSPARVTEAERLRNYRAKKKEQKLQNNPDAILTLPGTVNKC</sequence>
<dbReference type="Proteomes" id="UP001160148">
    <property type="component" value="Unassembled WGS sequence"/>
</dbReference>
<proteinExistence type="predicted"/>
<gene>
    <name evidence="1" type="ORF">MEUPH1_LOCUS4236</name>
</gene>
<reference evidence="1 2" key="1">
    <citation type="submission" date="2023-01" db="EMBL/GenBank/DDBJ databases">
        <authorList>
            <person name="Whitehead M."/>
        </authorList>
    </citation>
    <scope>NUCLEOTIDE SEQUENCE [LARGE SCALE GENOMIC DNA]</scope>
</reference>
<organism evidence="1 2">
    <name type="scientific">Macrosiphum euphorbiae</name>
    <name type="common">potato aphid</name>
    <dbReference type="NCBI Taxonomy" id="13131"/>
    <lineage>
        <taxon>Eukaryota</taxon>
        <taxon>Metazoa</taxon>
        <taxon>Ecdysozoa</taxon>
        <taxon>Arthropoda</taxon>
        <taxon>Hexapoda</taxon>
        <taxon>Insecta</taxon>
        <taxon>Pterygota</taxon>
        <taxon>Neoptera</taxon>
        <taxon>Paraneoptera</taxon>
        <taxon>Hemiptera</taxon>
        <taxon>Sternorrhyncha</taxon>
        <taxon>Aphidomorpha</taxon>
        <taxon>Aphidoidea</taxon>
        <taxon>Aphididae</taxon>
        <taxon>Macrosiphini</taxon>
        <taxon>Macrosiphum</taxon>
    </lineage>
</organism>
<protein>
    <submittedName>
        <fullName evidence="1">Uncharacterized protein</fullName>
    </submittedName>
</protein>
<keyword evidence="2" id="KW-1185">Reference proteome</keyword>
<dbReference type="AlphaFoldDB" id="A0AAV0W0D0"/>
<evidence type="ECO:0000313" key="1">
    <source>
        <dbReference type="EMBL" id="CAI6347446.1"/>
    </source>
</evidence>
<name>A0AAV0W0D0_9HEMI</name>
<comment type="caution">
    <text evidence="1">The sequence shown here is derived from an EMBL/GenBank/DDBJ whole genome shotgun (WGS) entry which is preliminary data.</text>
</comment>
<evidence type="ECO:0000313" key="2">
    <source>
        <dbReference type="Proteomes" id="UP001160148"/>
    </source>
</evidence>
<dbReference type="EMBL" id="CARXXK010000001">
    <property type="protein sequence ID" value="CAI6347446.1"/>
    <property type="molecule type" value="Genomic_DNA"/>
</dbReference>